<feature type="non-terminal residue" evidence="1">
    <location>
        <position position="189"/>
    </location>
</feature>
<organism evidence="1 2">
    <name type="scientific">Nibea albiflora</name>
    <name type="common">Yellow drum</name>
    <name type="synonym">Corvina albiflora</name>
    <dbReference type="NCBI Taxonomy" id="240163"/>
    <lineage>
        <taxon>Eukaryota</taxon>
        <taxon>Metazoa</taxon>
        <taxon>Chordata</taxon>
        <taxon>Craniata</taxon>
        <taxon>Vertebrata</taxon>
        <taxon>Euteleostomi</taxon>
        <taxon>Actinopterygii</taxon>
        <taxon>Neopterygii</taxon>
        <taxon>Teleostei</taxon>
        <taxon>Neoteleostei</taxon>
        <taxon>Acanthomorphata</taxon>
        <taxon>Eupercaria</taxon>
        <taxon>Sciaenidae</taxon>
        <taxon>Nibea</taxon>
    </lineage>
</organism>
<dbReference type="Proteomes" id="UP000805704">
    <property type="component" value="Chromosome 4"/>
</dbReference>
<sequence>MAVIEMTDNSKAAHQPGCSTVGHSGCFKCVVTLATVMGLIIVAMVAGFILHFFRFATSGYQDAPSAKVQILCNLKESDETGRYDIFTVEKGASYLIFGWVAFSEAPNEEITLTQMMQKGEDRTLQRKRGNQTEIFFRKEVKMATGAKISISFQSKHVDSNCKTNLLSTPNSYLFRFDTSLLYTHMFGKL</sequence>
<reference evidence="1" key="1">
    <citation type="submission" date="2020-04" db="EMBL/GenBank/DDBJ databases">
        <title>A chromosome-scale assembly and high-density genetic map of the yellow drum (Nibea albiflora) genome.</title>
        <authorList>
            <person name="Xu D."/>
            <person name="Zhang W."/>
            <person name="Chen R."/>
            <person name="Tan P."/>
            <person name="Wang L."/>
            <person name="Song H."/>
            <person name="Tian L."/>
            <person name="Zhu Q."/>
            <person name="Wang B."/>
        </authorList>
    </citation>
    <scope>NUCLEOTIDE SEQUENCE</scope>
    <source>
        <strain evidence="1">ZJHYS-2018</strain>
    </source>
</reference>
<proteinExistence type="predicted"/>
<protein>
    <submittedName>
        <fullName evidence="1">Uncharacterized protein</fullName>
    </submittedName>
</protein>
<evidence type="ECO:0000313" key="2">
    <source>
        <dbReference type="Proteomes" id="UP000805704"/>
    </source>
</evidence>
<comment type="caution">
    <text evidence="1">The sequence shown here is derived from an EMBL/GenBank/DDBJ whole genome shotgun (WGS) entry which is preliminary data.</text>
</comment>
<keyword evidence="2" id="KW-1185">Reference proteome</keyword>
<dbReference type="EMBL" id="CM024792">
    <property type="protein sequence ID" value="KAG8003530.1"/>
    <property type="molecule type" value="Genomic_DNA"/>
</dbReference>
<accession>A0ACB7EMV8</accession>
<evidence type="ECO:0000313" key="1">
    <source>
        <dbReference type="EMBL" id="KAG8003530.1"/>
    </source>
</evidence>
<name>A0ACB7EMV8_NIBAL</name>
<gene>
    <name evidence="1" type="ORF">GBF38_018702</name>
</gene>